<sequence length="319" mass="33712">MPRRPSGINDLDLAIYGHIAEGGELTLSEISRLSGRSKGVIFRHLRKLSALGVIEVREVGGVLLASPSRSPRRVIAMGIMRAAEYPYVLGILRGLRDIYGPVRVLVYEDAWREAQDLLSGRIQLAMVPALTALVANRLGGGRVQIIGGGSGGGMGVVRGTGGSGHAVVRTSNTELCAERLGLDGPRSYFGGPGDILGALVSGKVHEGVLWEPYLSMASASGLRVEQCEIEHCCLLSANSGVADQYGKISRIAAAAISSARSADLQAYAKLVDLPVQLVESSVRGYSFHEAPDVAYLERMLDAARRALLPGSSVRDAVVA</sequence>
<dbReference type="CDD" id="cd00090">
    <property type="entry name" value="HTH_ARSR"/>
    <property type="match status" value="1"/>
</dbReference>
<reference evidence="1 2" key="1">
    <citation type="journal article" date="2019" name="ISME J.">
        <title>Isolation and characterization of a thermophilic sulfur- and iron-reducing thaumarchaeote from a terrestrial acidic hot spring.</title>
        <authorList>
            <person name="Kato S."/>
            <person name="Itoh T."/>
            <person name="Yuki M."/>
            <person name="Nagamori M."/>
            <person name="Ohnishi M."/>
            <person name="Uematsu K."/>
            <person name="Suzuki K."/>
            <person name="Takashina T."/>
            <person name="Ohkuma M."/>
        </authorList>
    </citation>
    <scope>NUCLEOTIDE SEQUENCE [LARGE SCALE GENOMIC DNA]</scope>
    <source>
        <strain evidence="1 2">NAS-02</strain>
    </source>
</reference>
<dbReference type="InterPro" id="IPR011991">
    <property type="entry name" value="ArsR-like_HTH"/>
</dbReference>
<dbReference type="Proteomes" id="UP000509448">
    <property type="component" value="Chromosome"/>
</dbReference>
<dbReference type="InterPro" id="IPR036390">
    <property type="entry name" value="WH_DNA-bd_sf"/>
</dbReference>
<dbReference type="KEGG" id="ccai:NAS2_1325"/>
<protein>
    <submittedName>
        <fullName evidence="1">Uncharacterized protein</fullName>
    </submittedName>
</protein>
<evidence type="ECO:0000313" key="2">
    <source>
        <dbReference type="Proteomes" id="UP000509448"/>
    </source>
</evidence>
<accession>A0A4P2VH03</accession>
<dbReference type="Pfam" id="PF13412">
    <property type="entry name" value="HTH_24"/>
    <property type="match status" value="1"/>
</dbReference>
<dbReference type="EMBL" id="AP018732">
    <property type="protein sequence ID" value="BBE42713.1"/>
    <property type="molecule type" value="Genomic_DNA"/>
</dbReference>
<dbReference type="SUPFAM" id="SSF53850">
    <property type="entry name" value="Periplasmic binding protein-like II"/>
    <property type="match status" value="1"/>
</dbReference>
<keyword evidence="2" id="KW-1185">Reference proteome</keyword>
<dbReference type="Gene3D" id="1.10.10.10">
    <property type="entry name" value="Winged helix-like DNA-binding domain superfamily/Winged helix DNA-binding domain"/>
    <property type="match status" value="1"/>
</dbReference>
<organism evidence="1 2">
    <name type="scientific">Conexivisphaera calida</name>
    <dbReference type="NCBI Taxonomy" id="1874277"/>
    <lineage>
        <taxon>Archaea</taxon>
        <taxon>Nitrososphaerota</taxon>
        <taxon>Conexivisphaeria</taxon>
        <taxon>Conexivisphaerales</taxon>
        <taxon>Conexivisphaeraceae</taxon>
        <taxon>Conexivisphaera</taxon>
    </lineage>
</organism>
<evidence type="ECO:0000313" key="1">
    <source>
        <dbReference type="EMBL" id="BBE42713.1"/>
    </source>
</evidence>
<dbReference type="AlphaFoldDB" id="A0A4P2VH03"/>
<name>A0A4P2VH03_9ARCH</name>
<proteinExistence type="predicted"/>
<dbReference type="RefSeq" id="WP_174448923.1">
    <property type="nucleotide sequence ID" value="NZ_AP018732.1"/>
</dbReference>
<dbReference type="InterPro" id="IPR036388">
    <property type="entry name" value="WH-like_DNA-bd_sf"/>
</dbReference>
<dbReference type="OrthoDB" id="10037at2157"/>
<dbReference type="GeneID" id="55585139"/>
<dbReference type="SUPFAM" id="SSF46785">
    <property type="entry name" value="Winged helix' DNA-binding domain"/>
    <property type="match status" value="1"/>
</dbReference>
<gene>
    <name evidence="1" type="ORF">NAS2_1325</name>
</gene>